<comment type="caution">
    <text evidence="3">The sequence shown here is derived from an EMBL/GenBank/DDBJ whole genome shotgun (WGS) entry which is preliminary data.</text>
</comment>
<dbReference type="EMBL" id="JAHUTJ010077550">
    <property type="protein sequence ID" value="MED6295138.1"/>
    <property type="molecule type" value="Genomic_DNA"/>
</dbReference>
<feature type="region of interest" description="Disordered" evidence="1">
    <location>
        <begin position="134"/>
        <end position="157"/>
    </location>
</feature>
<gene>
    <name evidence="3" type="ORF">CHARACLAT_028399</name>
</gene>
<keyword evidence="2" id="KW-1133">Transmembrane helix</keyword>
<reference evidence="3 4" key="1">
    <citation type="submission" date="2021-06" db="EMBL/GenBank/DDBJ databases">
        <authorList>
            <person name="Palmer J.M."/>
        </authorList>
    </citation>
    <scope>NUCLEOTIDE SEQUENCE [LARGE SCALE GENOMIC DNA]</scope>
    <source>
        <strain evidence="3 4">CL_MEX2019</strain>
        <tissue evidence="3">Muscle</tissue>
    </source>
</reference>
<evidence type="ECO:0000313" key="3">
    <source>
        <dbReference type="EMBL" id="MED6295138.1"/>
    </source>
</evidence>
<sequence length="157" mass="16564">SPDLDPELAQLGSLGFTGCLSAILFNSISPLKAALLRPSTSPVVVTGPVIQSSCGSASANPYAAENTHHQSDQSGSIGGGQPLMNALRSDSALIGGLIAVVIFGIVSALAILARFLYRRKRTCQNQELKKTEDNNGLQFASQTSMHGPTENQMEYFI</sequence>
<keyword evidence="2" id="KW-0472">Membrane</keyword>
<protein>
    <submittedName>
        <fullName evidence="3">Uncharacterized protein</fullName>
    </submittedName>
</protein>
<keyword evidence="4" id="KW-1185">Reference proteome</keyword>
<evidence type="ECO:0000313" key="4">
    <source>
        <dbReference type="Proteomes" id="UP001352852"/>
    </source>
</evidence>
<accession>A0ABU7F8T4</accession>
<organism evidence="3 4">
    <name type="scientific">Characodon lateralis</name>
    <dbReference type="NCBI Taxonomy" id="208331"/>
    <lineage>
        <taxon>Eukaryota</taxon>
        <taxon>Metazoa</taxon>
        <taxon>Chordata</taxon>
        <taxon>Craniata</taxon>
        <taxon>Vertebrata</taxon>
        <taxon>Euteleostomi</taxon>
        <taxon>Actinopterygii</taxon>
        <taxon>Neopterygii</taxon>
        <taxon>Teleostei</taxon>
        <taxon>Neoteleostei</taxon>
        <taxon>Acanthomorphata</taxon>
        <taxon>Ovalentaria</taxon>
        <taxon>Atherinomorphae</taxon>
        <taxon>Cyprinodontiformes</taxon>
        <taxon>Goodeidae</taxon>
        <taxon>Characodon</taxon>
    </lineage>
</organism>
<evidence type="ECO:0000256" key="1">
    <source>
        <dbReference type="SAM" id="MobiDB-lite"/>
    </source>
</evidence>
<feature type="transmembrane region" description="Helical" evidence="2">
    <location>
        <begin position="92"/>
        <end position="117"/>
    </location>
</feature>
<keyword evidence="2" id="KW-0812">Transmembrane</keyword>
<name>A0ABU7F8T4_9TELE</name>
<dbReference type="Proteomes" id="UP001352852">
    <property type="component" value="Unassembled WGS sequence"/>
</dbReference>
<feature type="non-terminal residue" evidence="3">
    <location>
        <position position="1"/>
    </location>
</feature>
<proteinExistence type="predicted"/>
<evidence type="ECO:0000256" key="2">
    <source>
        <dbReference type="SAM" id="Phobius"/>
    </source>
</evidence>